<proteinExistence type="predicted"/>
<dbReference type="NCBIfam" id="TIGR00254">
    <property type="entry name" value="GGDEF"/>
    <property type="match status" value="1"/>
</dbReference>
<feature type="region of interest" description="Disordered" evidence="2">
    <location>
        <begin position="638"/>
        <end position="662"/>
    </location>
</feature>
<evidence type="ECO:0000259" key="4">
    <source>
        <dbReference type="PROSITE" id="PS50883"/>
    </source>
</evidence>
<feature type="transmembrane region" description="Helical" evidence="3">
    <location>
        <begin position="142"/>
        <end position="161"/>
    </location>
</feature>
<dbReference type="eggNOG" id="COG5001">
    <property type="taxonomic scope" value="Bacteria"/>
</dbReference>
<evidence type="ECO:0000256" key="1">
    <source>
        <dbReference type="SAM" id="Coils"/>
    </source>
</evidence>
<dbReference type="CDD" id="cd01948">
    <property type="entry name" value="EAL"/>
    <property type="match status" value="1"/>
</dbReference>
<dbReference type="SMART" id="SM00267">
    <property type="entry name" value="GGDEF"/>
    <property type="match status" value="1"/>
</dbReference>
<dbReference type="Gene3D" id="6.10.340.10">
    <property type="match status" value="1"/>
</dbReference>
<dbReference type="InterPro" id="IPR000160">
    <property type="entry name" value="GGDEF_dom"/>
</dbReference>
<dbReference type="InterPro" id="IPR035919">
    <property type="entry name" value="EAL_sf"/>
</dbReference>
<dbReference type="EMBL" id="AMRI01000011">
    <property type="protein sequence ID" value="EKE74041.1"/>
    <property type="molecule type" value="Genomic_DNA"/>
</dbReference>
<name>K2IUN5_9GAMM</name>
<evidence type="ECO:0000313" key="7">
    <source>
        <dbReference type="Proteomes" id="UP000006755"/>
    </source>
</evidence>
<dbReference type="Pfam" id="PF00990">
    <property type="entry name" value="GGDEF"/>
    <property type="match status" value="1"/>
</dbReference>
<dbReference type="InterPro" id="IPR043128">
    <property type="entry name" value="Rev_trsase/Diguanyl_cyclase"/>
</dbReference>
<feature type="coiled-coil region" evidence="1">
    <location>
        <begin position="206"/>
        <end position="233"/>
    </location>
</feature>
<dbReference type="CDD" id="cd01949">
    <property type="entry name" value="GGDEF"/>
    <property type="match status" value="1"/>
</dbReference>
<organism evidence="6 7">
    <name type="scientific">Gallaecimonas xiamenensis 3-C-1</name>
    <dbReference type="NCBI Taxonomy" id="745411"/>
    <lineage>
        <taxon>Bacteria</taxon>
        <taxon>Pseudomonadati</taxon>
        <taxon>Pseudomonadota</taxon>
        <taxon>Gammaproteobacteria</taxon>
        <taxon>Enterobacterales</taxon>
        <taxon>Gallaecimonadaceae</taxon>
        <taxon>Gallaecimonas</taxon>
    </lineage>
</organism>
<protein>
    <submittedName>
        <fullName evidence="6">PAS/PAC sensor-containing diguanylate cyclase/phosphodiesterase</fullName>
    </submittedName>
</protein>
<comment type="caution">
    <text evidence="6">The sequence shown here is derived from an EMBL/GenBank/DDBJ whole genome shotgun (WGS) entry which is preliminary data.</text>
</comment>
<dbReference type="PATRIC" id="fig|745411.4.peg.1860"/>
<evidence type="ECO:0000259" key="5">
    <source>
        <dbReference type="PROSITE" id="PS50887"/>
    </source>
</evidence>
<feature type="domain" description="GGDEF" evidence="5">
    <location>
        <begin position="257"/>
        <end position="389"/>
    </location>
</feature>
<feature type="transmembrane region" description="Helical" evidence="3">
    <location>
        <begin position="12"/>
        <end position="35"/>
    </location>
</feature>
<gene>
    <name evidence="6" type="ORF">B3C1_09488</name>
</gene>
<evidence type="ECO:0000256" key="3">
    <source>
        <dbReference type="SAM" id="Phobius"/>
    </source>
</evidence>
<accession>K2IUN5</accession>
<dbReference type="SMART" id="SM00052">
    <property type="entry name" value="EAL"/>
    <property type="match status" value="1"/>
</dbReference>
<dbReference type="Pfam" id="PF00563">
    <property type="entry name" value="EAL"/>
    <property type="match status" value="1"/>
</dbReference>
<dbReference type="Gene3D" id="3.30.70.270">
    <property type="match status" value="1"/>
</dbReference>
<dbReference type="PROSITE" id="PS50887">
    <property type="entry name" value="GGDEF"/>
    <property type="match status" value="1"/>
</dbReference>
<dbReference type="InterPro" id="IPR029787">
    <property type="entry name" value="Nucleotide_cyclase"/>
</dbReference>
<dbReference type="Proteomes" id="UP000006755">
    <property type="component" value="Unassembled WGS sequence"/>
</dbReference>
<keyword evidence="3" id="KW-1133">Transmembrane helix</keyword>
<dbReference type="InterPro" id="IPR001633">
    <property type="entry name" value="EAL_dom"/>
</dbReference>
<dbReference type="PANTHER" id="PTHR44757:SF2">
    <property type="entry name" value="BIOFILM ARCHITECTURE MAINTENANCE PROTEIN MBAA"/>
    <property type="match status" value="1"/>
</dbReference>
<reference evidence="6 7" key="1">
    <citation type="journal article" date="2012" name="J. Bacteriol.">
        <title>Genome Sequence of Gallaecimonas xiamenensis Type Strain 3-C-1.</title>
        <authorList>
            <person name="Lai Q."/>
            <person name="Wang L."/>
            <person name="Wang W."/>
            <person name="Shao Z."/>
        </authorList>
    </citation>
    <scope>NUCLEOTIDE SEQUENCE [LARGE SCALE GENOMIC DNA]</scope>
    <source>
        <strain evidence="6 7">3-C-1</strain>
    </source>
</reference>
<evidence type="ECO:0000256" key="2">
    <source>
        <dbReference type="SAM" id="MobiDB-lite"/>
    </source>
</evidence>
<dbReference type="Gene3D" id="3.20.20.450">
    <property type="entry name" value="EAL domain"/>
    <property type="match status" value="1"/>
</dbReference>
<keyword evidence="3" id="KW-0472">Membrane</keyword>
<keyword evidence="3" id="KW-0812">Transmembrane</keyword>
<dbReference type="SUPFAM" id="SSF55073">
    <property type="entry name" value="Nucleotide cyclase"/>
    <property type="match status" value="1"/>
</dbReference>
<dbReference type="STRING" id="745411.B3C1_09488"/>
<sequence length="662" mass="74724">MPYPQQAKLSRRLMLSTLGLSFAMMLLLIPIQYLMDKSVASEQVSQAAQQVEQGYLPALNAAIWNFDEERARLNLENLIQQPFAAYAAIQGDLSLAVGTPPKSPLAYRYDLVGQDNRRLGQLDVAFDQDAVSQYAWDRVRDAFWTLSLYTLILSGLMLWLVQYTVTRRLLRLSRFAQGLRLDNLEEAPTLYFKQSQDELDHLTKHLLDMRAQLVTDRNELKRFENELARRANEDQLTGLPNRFSFLETLYRHLDLKREFAVMFLDLDGFKRVNDGLGHSVGDELLKETAQRLKELVGDCALLARYGGDEFVLLVDQSCTDHNTHIADRLTRGFARPFHVAGNVLYLSVSVGIARYPQDAGNGEELIQRADVAMYQAKNLGRSRYLFFDQCLYENMLGKLELEEKLRHSLEHGEFSLVYQPIYQANGQRMVSAEALLRWPHATPDVFIPLAEETGLILPLGLWVLEQALAQAKAWRDQGHDIVVSVNVSHSQLHQQQFADKVRELIQASELPSSSLQLEITETALLEDWQGSIANIQLLRDMGVRIALDDFGTGYSSLSHLQQMPLDCLKIDKSFMARVHESERDKALVEALVSLARALSLKVVAEGVEVEEQVRIAKALGIHYLQGFYLARPKKAEELSFNPPSEPGPGASASAPDVRSGTQ</sequence>
<dbReference type="InterPro" id="IPR052155">
    <property type="entry name" value="Biofilm_reg_signaling"/>
</dbReference>
<keyword evidence="7" id="KW-1185">Reference proteome</keyword>
<dbReference type="AlphaFoldDB" id="K2IUN5"/>
<dbReference type="PANTHER" id="PTHR44757">
    <property type="entry name" value="DIGUANYLATE CYCLASE DGCP"/>
    <property type="match status" value="1"/>
</dbReference>
<keyword evidence="1" id="KW-0175">Coiled coil</keyword>
<dbReference type="PROSITE" id="PS50883">
    <property type="entry name" value="EAL"/>
    <property type="match status" value="1"/>
</dbReference>
<feature type="domain" description="EAL" evidence="4">
    <location>
        <begin position="398"/>
        <end position="646"/>
    </location>
</feature>
<dbReference type="SUPFAM" id="SSF141868">
    <property type="entry name" value="EAL domain-like"/>
    <property type="match status" value="1"/>
</dbReference>
<dbReference type="OrthoDB" id="6168558at2"/>
<evidence type="ECO:0000313" key="6">
    <source>
        <dbReference type="EMBL" id="EKE74041.1"/>
    </source>
</evidence>